<dbReference type="InterPro" id="IPR037515">
    <property type="entry name" value="Rib-P_diPkinase_bac"/>
</dbReference>
<dbReference type="UniPathway" id="UPA00087">
    <property type="reaction ID" value="UER00172"/>
</dbReference>
<dbReference type="GO" id="GO:0016301">
    <property type="term" value="F:kinase activity"/>
    <property type="evidence" value="ECO:0007669"/>
    <property type="project" value="UniProtKB-KW"/>
</dbReference>
<dbReference type="EC" id="2.7.6.1" evidence="12"/>
<gene>
    <name evidence="12" type="primary">prs</name>
    <name evidence="14" type="ordered locus">LILAB_33330</name>
</gene>
<keyword evidence="12" id="KW-0963">Cytoplasm</keyword>
<feature type="binding site" evidence="12">
    <location>
        <position position="198"/>
    </location>
    <ligand>
        <name>D-ribose 5-phosphate</name>
        <dbReference type="ChEBI" id="CHEBI:78346"/>
    </ligand>
</feature>
<dbReference type="HOGENOM" id="CLU_033546_4_0_7"/>
<dbReference type="SMART" id="SM01400">
    <property type="entry name" value="Pribosyltran_N"/>
    <property type="match status" value="1"/>
</dbReference>
<comment type="function">
    <text evidence="10 12">Involved in the biosynthesis of the central metabolite phospho-alpha-D-ribosyl-1-pyrophosphate (PRPP) via the transfer of pyrophosphoryl group from ATP to 1-hydroxyl of ribose-5-phosphate (Rib-5-P).</text>
</comment>
<dbReference type="Pfam" id="PF13793">
    <property type="entry name" value="Pribosyltran_N"/>
    <property type="match status" value="1"/>
</dbReference>
<dbReference type="NCBIfam" id="NF002320">
    <property type="entry name" value="PRK01259.1"/>
    <property type="match status" value="1"/>
</dbReference>
<dbReference type="FunFam" id="3.40.50.2020:FF:000001">
    <property type="entry name" value="Ribose-phosphate pyrophosphokinase"/>
    <property type="match status" value="1"/>
</dbReference>
<dbReference type="InterPro" id="IPR000836">
    <property type="entry name" value="PRTase_dom"/>
</dbReference>
<evidence type="ECO:0000256" key="3">
    <source>
        <dbReference type="ARBA" id="ARBA00022723"/>
    </source>
</evidence>
<feature type="binding site" evidence="12">
    <location>
        <position position="173"/>
    </location>
    <ligand>
        <name>Mg(2+)</name>
        <dbReference type="ChEBI" id="CHEBI:18420"/>
    </ligand>
</feature>
<comment type="subunit">
    <text evidence="12">Homohexamer.</text>
</comment>
<evidence type="ECO:0000256" key="12">
    <source>
        <dbReference type="HAMAP-Rule" id="MF_00583"/>
    </source>
</evidence>
<keyword evidence="5 12" id="KW-0547">Nucleotide-binding</keyword>
<dbReference type="Gene3D" id="3.40.50.2020">
    <property type="match status" value="2"/>
</dbReference>
<evidence type="ECO:0000256" key="10">
    <source>
        <dbReference type="ARBA" id="ARBA00054914"/>
    </source>
</evidence>
<dbReference type="GO" id="GO:0000287">
    <property type="term" value="F:magnesium ion binding"/>
    <property type="evidence" value="ECO:0007669"/>
    <property type="project" value="UniProtKB-UniRule"/>
</dbReference>
<dbReference type="CDD" id="cd06223">
    <property type="entry name" value="PRTases_typeI"/>
    <property type="match status" value="1"/>
</dbReference>
<evidence type="ECO:0000256" key="8">
    <source>
        <dbReference type="ARBA" id="ARBA00022842"/>
    </source>
</evidence>
<name>F8CDQ7_MYXFH</name>
<evidence type="ECO:0000313" key="15">
    <source>
        <dbReference type="Proteomes" id="UP000000488"/>
    </source>
</evidence>
<dbReference type="InterPro" id="IPR029099">
    <property type="entry name" value="Pribosyltran_N"/>
</dbReference>
<dbReference type="Proteomes" id="UP000000488">
    <property type="component" value="Chromosome"/>
</dbReference>
<dbReference type="PANTHER" id="PTHR10210">
    <property type="entry name" value="RIBOSE-PHOSPHATE DIPHOSPHOKINASE FAMILY MEMBER"/>
    <property type="match status" value="1"/>
</dbReference>
<dbReference type="GO" id="GO:0004749">
    <property type="term" value="F:ribose phosphate diphosphokinase activity"/>
    <property type="evidence" value="ECO:0007669"/>
    <property type="project" value="UniProtKB-UniRule"/>
</dbReference>
<dbReference type="GO" id="GO:0006015">
    <property type="term" value="P:5-phosphoribose 1-diphosphate biosynthetic process"/>
    <property type="evidence" value="ECO:0007669"/>
    <property type="project" value="UniProtKB-UniRule"/>
</dbReference>
<keyword evidence="4 12" id="KW-0545">Nucleotide biosynthesis</keyword>
<dbReference type="SUPFAM" id="SSF53271">
    <property type="entry name" value="PRTase-like"/>
    <property type="match status" value="1"/>
</dbReference>
<feature type="binding site" evidence="12">
    <location>
        <position position="132"/>
    </location>
    <ligand>
        <name>Mg(2+)</name>
        <dbReference type="ChEBI" id="CHEBI:18420"/>
    </ligand>
</feature>
<dbReference type="STRING" id="483219.LILAB_33330"/>
<dbReference type="GO" id="GO:0005524">
    <property type="term" value="F:ATP binding"/>
    <property type="evidence" value="ECO:0007669"/>
    <property type="project" value="UniProtKB-KW"/>
</dbReference>
<feature type="binding site" evidence="12">
    <location>
        <begin position="226"/>
        <end position="230"/>
    </location>
    <ligand>
        <name>D-ribose 5-phosphate</name>
        <dbReference type="ChEBI" id="CHEBI:78346"/>
    </ligand>
</feature>
<feature type="domain" description="Ribose-phosphate pyrophosphokinase N-terminal" evidence="13">
    <location>
        <begin position="7"/>
        <end position="122"/>
    </location>
</feature>
<keyword evidence="6 12" id="KW-0418">Kinase</keyword>
<evidence type="ECO:0000313" key="14">
    <source>
        <dbReference type="EMBL" id="AEI68547.1"/>
    </source>
</evidence>
<protein>
    <recommendedName>
        <fullName evidence="12">Ribose-phosphate pyrophosphokinase</fullName>
        <shortName evidence="12">RPPK</shortName>
        <ecNumber evidence="12">2.7.6.1</ecNumber>
    </recommendedName>
    <alternativeName>
        <fullName evidence="12">5-phospho-D-ribosyl alpha-1-diphosphate synthase</fullName>
    </alternativeName>
    <alternativeName>
        <fullName evidence="12">Phosphoribosyl diphosphate synthase</fullName>
    </alternativeName>
    <alternativeName>
        <fullName evidence="12">Phosphoribosyl pyrophosphate synthase</fullName>
        <shortName evidence="12">P-Rib-PP synthase</shortName>
        <shortName evidence="12">PRPP synthase</shortName>
        <shortName evidence="12">PRPPase</shortName>
    </alternativeName>
</protein>
<keyword evidence="2 12" id="KW-0808">Transferase</keyword>
<feature type="active site" evidence="12">
    <location>
        <position position="196"/>
    </location>
</feature>
<evidence type="ECO:0000256" key="4">
    <source>
        <dbReference type="ARBA" id="ARBA00022727"/>
    </source>
</evidence>
<dbReference type="InterPro" id="IPR005946">
    <property type="entry name" value="Rib-P_diPkinase"/>
</dbReference>
<comment type="similarity">
    <text evidence="11 12">Belongs to the ribose-phosphate pyrophosphokinase family. Class I subfamily.</text>
</comment>
<evidence type="ECO:0000256" key="7">
    <source>
        <dbReference type="ARBA" id="ARBA00022840"/>
    </source>
</evidence>
<evidence type="ECO:0000256" key="6">
    <source>
        <dbReference type="ARBA" id="ARBA00022777"/>
    </source>
</evidence>
<dbReference type="PANTHER" id="PTHR10210:SF41">
    <property type="entry name" value="RIBOSE-PHOSPHATE PYROPHOSPHOKINASE 1, CHLOROPLASTIC"/>
    <property type="match status" value="1"/>
</dbReference>
<feature type="binding site" evidence="12">
    <location>
        <position position="222"/>
    </location>
    <ligand>
        <name>D-ribose 5-phosphate</name>
        <dbReference type="ChEBI" id="CHEBI:78346"/>
    </ligand>
</feature>
<comment type="catalytic activity">
    <reaction evidence="9 12">
        <text>D-ribose 5-phosphate + ATP = 5-phospho-alpha-D-ribose 1-diphosphate + AMP + H(+)</text>
        <dbReference type="Rhea" id="RHEA:15609"/>
        <dbReference type="ChEBI" id="CHEBI:15378"/>
        <dbReference type="ChEBI" id="CHEBI:30616"/>
        <dbReference type="ChEBI" id="CHEBI:58017"/>
        <dbReference type="ChEBI" id="CHEBI:78346"/>
        <dbReference type="ChEBI" id="CHEBI:456215"/>
        <dbReference type="EC" id="2.7.6.1"/>
    </reaction>
</comment>
<dbReference type="GO" id="GO:0006164">
    <property type="term" value="P:purine nucleotide biosynthetic process"/>
    <property type="evidence" value="ECO:0007669"/>
    <property type="project" value="TreeGrafter"/>
</dbReference>
<dbReference type="Pfam" id="PF14572">
    <property type="entry name" value="Pribosyl_synth"/>
    <property type="match status" value="1"/>
</dbReference>
<comment type="pathway">
    <text evidence="1 12">Metabolic intermediate biosynthesis; 5-phospho-alpha-D-ribose 1-diphosphate biosynthesis; 5-phospho-alpha-D-ribose 1-diphosphate from D-ribose 5-phosphate (route I): step 1/1.</text>
</comment>
<dbReference type="KEGG" id="mfu:LILAB_33330"/>
<accession>F8CDQ7</accession>
<evidence type="ECO:0000259" key="13">
    <source>
        <dbReference type="Pfam" id="PF13793"/>
    </source>
</evidence>
<keyword evidence="8 12" id="KW-0460">Magnesium</keyword>
<dbReference type="InterPro" id="IPR029057">
    <property type="entry name" value="PRTase-like"/>
</dbReference>
<evidence type="ECO:0000256" key="1">
    <source>
        <dbReference type="ARBA" id="ARBA00004996"/>
    </source>
</evidence>
<keyword evidence="7 12" id="KW-0067">ATP-binding</keyword>
<evidence type="ECO:0000256" key="2">
    <source>
        <dbReference type="ARBA" id="ARBA00022679"/>
    </source>
</evidence>
<feature type="binding site" evidence="12">
    <location>
        <begin position="39"/>
        <end position="41"/>
    </location>
    <ligand>
        <name>ATP</name>
        <dbReference type="ChEBI" id="CHEBI:30616"/>
    </ligand>
</feature>
<evidence type="ECO:0000256" key="11">
    <source>
        <dbReference type="ARBA" id="ARBA00061444"/>
    </source>
</evidence>
<dbReference type="EMBL" id="CP002830">
    <property type="protein sequence ID" value="AEI68547.1"/>
    <property type="molecule type" value="Genomic_DNA"/>
</dbReference>
<dbReference type="GO" id="GO:0002189">
    <property type="term" value="C:ribose phosphate diphosphokinase complex"/>
    <property type="evidence" value="ECO:0007669"/>
    <property type="project" value="TreeGrafter"/>
</dbReference>
<dbReference type="AlphaFoldDB" id="F8CDQ7"/>
<evidence type="ECO:0000256" key="5">
    <source>
        <dbReference type="ARBA" id="ARBA00022741"/>
    </source>
</evidence>
<feature type="binding site" evidence="12">
    <location>
        <begin position="98"/>
        <end position="99"/>
    </location>
    <ligand>
        <name>ATP</name>
        <dbReference type="ChEBI" id="CHEBI:30616"/>
    </ligand>
</feature>
<sequence>MQPRDFKVFAGNSNPGLAHRICEYLKRPLGKAEVGRFSDGEIHVEIGENVRGHDVFILQSTCPPANDHLMELLIMCDALKRASAGSITAVIPYYGYARQDRKVAPRTPITAKLIADLLESAGAGRVVSMDMHAGQIQGFFNIPSDHLYGSPVFLEDLRKRFPESQELVIVSPDAGGVERARAYSKRLNTGLAIIDKRRPRPNASEVMNLIGDVSGKDAVLVDDMVDTAGTLAQAAAALKAKGARRVVAYAVHPILSGPAIQRIQDSVLEEVVFTDTVPLSPAAQACAKIRTLTTERLFGEAIARIHRADSLSTLFV</sequence>
<comment type="subcellular location">
    <subcellularLocation>
        <location evidence="12">Cytoplasm</location>
    </subcellularLocation>
</comment>
<evidence type="ECO:0000256" key="9">
    <source>
        <dbReference type="ARBA" id="ARBA00049535"/>
    </source>
</evidence>
<dbReference type="eggNOG" id="COG0462">
    <property type="taxonomic scope" value="Bacteria"/>
</dbReference>
<dbReference type="NCBIfam" id="TIGR01251">
    <property type="entry name" value="ribP_PPkin"/>
    <property type="match status" value="1"/>
</dbReference>
<reference evidence="14 15" key="1">
    <citation type="journal article" date="2011" name="J. Bacteriol.">
        <title>Genome sequence of the halotolerant marine bacterium Myxococcus fulvus HW-1.</title>
        <authorList>
            <person name="Li Z.F."/>
            <person name="Li X."/>
            <person name="Liu H."/>
            <person name="Liu X."/>
            <person name="Han K."/>
            <person name="Wu Z.H."/>
            <person name="Hu W."/>
            <person name="Li F.F."/>
            <person name="Li Y.Z."/>
        </authorList>
    </citation>
    <scope>NUCLEOTIDE SEQUENCE [LARGE SCALE GENOMIC DNA]</scope>
    <source>
        <strain evidence="15">ATCC BAA-855 / HW-1</strain>
    </source>
</reference>
<keyword evidence="3 12" id="KW-0479">Metal-binding</keyword>
<organism evidence="14 15">
    <name type="scientific">Myxococcus fulvus (strain ATCC BAA-855 / HW-1)</name>
    <dbReference type="NCBI Taxonomy" id="483219"/>
    <lineage>
        <taxon>Bacteria</taxon>
        <taxon>Pseudomonadati</taxon>
        <taxon>Myxococcota</taxon>
        <taxon>Myxococcia</taxon>
        <taxon>Myxococcales</taxon>
        <taxon>Cystobacterineae</taxon>
        <taxon>Myxococcaceae</taxon>
        <taxon>Myxococcus</taxon>
    </lineage>
</organism>
<proteinExistence type="inferred from homology"/>
<comment type="cofactor">
    <cofactor evidence="12">
        <name>Mg(2+)</name>
        <dbReference type="ChEBI" id="CHEBI:18420"/>
    </cofactor>
    <text evidence="12">Binds 2 Mg(2+) ions per subunit.</text>
</comment>
<dbReference type="GO" id="GO:0005737">
    <property type="term" value="C:cytoplasm"/>
    <property type="evidence" value="ECO:0007669"/>
    <property type="project" value="UniProtKB-SubCell"/>
</dbReference>
<dbReference type="HAMAP" id="MF_00583_B">
    <property type="entry name" value="RibP_PPkinase_B"/>
    <property type="match status" value="1"/>
</dbReference>